<dbReference type="GO" id="GO:0003677">
    <property type="term" value="F:DNA binding"/>
    <property type="evidence" value="ECO:0007669"/>
    <property type="project" value="UniProtKB-KW"/>
</dbReference>
<dbReference type="SUPFAM" id="SSF88946">
    <property type="entry name" value="Sigma2 domain of RNA polymerase sigma factors"/>
    <property type="match status" value="1"/>
</dbReference>
<proteinExistence type="inferred from homology"/>
<feature type="domain" description="HTH luxR-type" evidence="7">
    <location>
        <begin position="151"/>
        <end position="178"/>
    </location>
</feature>
<dbReference type="InterPro" id="IPR013249">
    <property type="entry name" value="RNA_pol_sigma70_r4_t2"/>
</dbReference>
<dbReference type="InterPro" id="IPR014284">
    <property type="entry name" value="RNA_pol_sigma-70_dom"/>
</dbReference>
<keyword evidence="5" id="KW-0804">Transcription</keyword>
<evidence type="ECO:0000313" key="8">
    <source>
        <dbReference type="EMBL" id="PJF48376.1"/>
    </source>
</evidence>
<dbReference type="InterPro" id="IPR036388">
    <property type="entry name" value="WH-like_DNA-bd_sf"/>
</dbReference>
<dbReference type="PANTHER" id="PTHR43133:SF8">
    <property type="entry name" value="RNA POLYMERASE SIGMA FACTOR HI_1459-RELATED"/>
    <property type="match status" value="1"/>
</dbReference>
<evidence type="ECO:0000259" key="7">
    <source>
        <dbReference type="PROSITE" id="PS00622"/>
    </source>
</evidence>
<dbReference type="EMBL" id="PGTN01000016">
    <property type="protein sequence ID" value="PJF48376.1"/>
    <property type="molecule type" value="Genomic_DNA"/>
</dbReference>
<sequence>MDEAGLIRAAQRGDVAAFNQLVLAYQSQVYNVAYRILGEPAAASDAAQEAFLSAFTHINDYRGGSFKAWLLRIVTNACYDALRYAQRRPTASLEASDDGDEGRSLADVLPADDEDPLRAAERSDLRRFIGRAALQLPPDQRITFVLSDVQGLSYEEIAEVMQVSLGTVKSRLSRARAKLRDALLAHAELLPDEFRQ</sequence>
<dbReference type="Pfam" id="PF04542">
    <property type="entry name" value="Sigma70_r2"/>
    <property type="match status" value="1"/>
</dbReference>
<evidence type="ECO:0000313" key="9">
    <source>
        <dbReference type="Proteomes" id="UP000230790"/>
    </source>
</evidence>
<evidence type="ECO:0000256" key="6">
    <source>
        <dbReference type="SAM" id="MobiDB-lite"/>
    </source>
</evidence>
<name>A0A2M8QEZ1_9CHLR</name>
<keyword evidence="2" id="KW-0805">Transcription regulation</keyword>
<protein>
    <submittedName>
        <fullName evidence="8">RNA polymerase subunit sigma-24</fullName>
    </submittedName>
</protein>
<keyword evidence="3" id="KW-0731">Sigma factor</keyword>
<dbReference type="PANTHER" id="PTHR43133">
    <property type="entry name" value="RNA POLYMERASE ECF-TYPE SIGMA FACTO"/>
    <property type="match status" value="1"/>
</dbReference>
<evidence type="ECO:0000256" key="2">
    <source>
        <dbReference type="ARBA" id="ARBA00023015"/>
    </source>
</evidence>
<gene>
    <name evidence="8" type="ORF">CUN48_03835</name>
</gene>
<dbReference type="InterPro" id="IPR013324">
    <property type="entry name" value="RNA_pol_sigma_r3/r4-like"/>
</dbReference>
<dbReference type="InterPro" id="IPR000792">
    <property type="entry name" value="Tscrpt_reg_LuxR_C"/>
</dbReference>
<comment type="similarity">
    <text evidence="1">Belongs to the sigma-70 factor family. ECF subfamily.</text>
</comment>
<dbReference type="NCBIfam" id="TIGR02937">
    <property type="entry name" value="sigma70-ECF"/>
    <property type="match status" value="1"/>
</dbReference>
<evidence type="ECO:0000256" key="3">
    <source>
        <dbReference type="ARBA" id="ARBA00023082"/>
    </source>
</evidence>
<dbReference type="InterPro" id="IPR007627">
    <property type="entry name" value="RNA_pol_sigma70_r2"/>
</dbReference>
<keyword evidence="4" id="KW-0238">DNA-binding</keyword>
<dbReference type="Gene3D" id="1.10.10.10">
    <property type="entry name" value="Winged helix-like DNA-binding domain superfamily/Winged helix DNA-binding domain"/>
    <property type="match status" value="1"/>
</dbReference>
<evidence type="ECO:0000256" key="1">
    <source>
        <dbReference type="ARBA" id="ARBA00010641"/>
    </source>
</evidence>
<dbReference type="InterPro" id="IPR039425">
    <property type="entry name" value="RNA_pol_sigma-70-like"/>
</dbReference>
<dbReference type="SUPFAM" id="SSF88659">
    <property type="entry name" value="Sigma3 and sigma4 domains of RNA polymerase sigma factors"/>
    <property type="match status" value="1"/>
</dbReference>
<dbReference type="PROSITE" id="PS00622">
    <property type="entry name" value="HTH_LUXR_1"/>
    <property type="match status" value="1"/>
</dbReference>
<dbReference type="Pfam" id="PF08281">
    <property type="entry name" value="Sigma70_r4_2"/>
    <property type="match status" value="1"/>
</dbReference>
<dbReference type="GO" id="GO:0016987">
    <property type="term" value="F:sigma factor activity"/>
    <property type="evidence" value="ECO:0007669"/>
    <property type="project" value="UniProtKB-KW"/>
</dbReference>
<evidence type="ECO:0000256" key="5">
    <source>
        <dbReference type="ARBA" id="ARBA00023163"/>
    </source>
</evidence>
<reference evidence="8 9" key="1">
    <citation type="submission" date="2017-11" db="EMBL/GenBank/DDBJ databases">
        <title>Evolution of Phototrophy in the Chloroflexi Phylum Driven by Horizontal Gene Transfer.</title>
        <authorList>
            <person name="Ward L.M."/>
            <person name="Hemp J."/>
            <person name="Shih P.M."/>
            <person name="Mcglynn S.E."/>
            <person name="Fischer W."/>
        </authorList>
    </citation>
    <scope>NUCLEOTIDE SEQUENCE [LARGE SCALE GENOMIC DNA]</scope>
    <source>
        <strain evidence="8">JP3_7</strain>
    </source>
</reference>
<organism evidence="8 9">
    <name type="scientific">Candidatus Thermofonsia Clade 3 bacterium</name>
    <dbReference type="NCBI Taxonomy" id="2364212"/>
    <lineage>
        <taxon>Bacteria</taxon>
        <taxon>Bacillati</taxon>
        <taxon>Chloroflexota</taxon>
        <taxon>Candidatus Thermofontia</taxon>
        <taxon>Candidatus Thermofonsia Clade 3</taxon>
    </lineage>
</organism>
<dbReference type="GO" id="GO:0006352">
    <property type="term" value="P:DNA-templated transcription initiation"/>
    <property type="evidence" value="ECO:0007669"/>
    <property type="project" value="InterPro"/>
</dbReference>
<evidence type="ECO:0000256" key="4">
    <source>
        <dbReference type="ARBA" id="ARBA00023125"/>
    </source>
</evidence>
<feature type="region of interest" description="Disordered" evidence="6">
    <location>
        <begin position="90"/>
        <end position="110"/>
    </location>
</feature>
<dbReference type="AlphaFoldDB" id="A0A2M8QEZ1"/>
<dbReference type="Proteomes" id="UP000230790">
    <property type="component" value="Unassembled WGS sequence"/>
</dbReference>
<dbReference type="CDD" id="cd06171">
    <property type="entry name" value="Sigma70_r4"/>
    <property type="match status" value="1"/>
</dbReference>
<comment type="caution">
    <text evidence="8">The sequence shown here is derived from an EMBL/GenBank/DDBJ whole genome shotgun (WGS) entry which is preliminary data.</text>
</comment>
<dbReference type="Gene3D" id="1.10.1740.10">
    <property type="match status" value="1"/>
</dbReference>
<accession>A0A2M8QEZ1</accession>
<dbReference type="InterPro" id="IPR013325">
    <property type="entry name" value="RNA_pol_sigma_r2"/>
</dbReference>